<dbReference type="RefSeq" id="WP_220253209.1">
    <property type="nucleotide sequence ID" value="NZ_JAICCF010000005.1"/>
</dbReference>
<dbReference type="Pfam" id="PF13229">
    <property type="entry name" value="Beta_helix"/>
    <property type="match status" value="1"/>
</dbReference>
<protein>
    <submittedName>
        <fullName evidence="2">Right-handed parallel beta-helix repeat-containing protein</fullName>
    </submittedName>
</protein>
<sequence length="466" mass="50513">MKKNRTYIAQSMICAAMLALSVSCKKEEAFQEKLNTDNNLAATTTTTGRQFTLVPDVNGRLALDNSSGYYKPGDVINLKGNFKVIQVSNLSGDASAPIIIRNLSGTTVNIGNPSWNGGAYGVACVFWNCHYIRFGGQSGQSSVVITGSTQTARASYFDLQLGNKTDNIEICNLTIQNGGNGIVAKTDPVKGDASTAFPNTTMSNLKIHDLLIKNTKNEAMYIGHTATYWDLTANAPYYGSTTAMASGHQYVQPVMWRNVKIYNNTIKDIGLDGIQTAAIDQLEVYNNEVTNWALQKDWSHNGGILIGGRTMNTNVHDNYVHDGWGELLQFYGSGQNGATHIIHNNLFRNGQLEGVSLRGTANAVVRFTNNTVAWTKGNSLRLNGSTGMKAAQIINGNAFIRPINGVPNISVRNYIYAEAGATFTEGTGSLANKKFPTVQSSKTDIANLYYPLTGSQMGVAGYRKSY</sequence>
<proteinExistence type="predicted"/>
<dbReference type="InterPro" id="IPR006626">
    <property type="entry name" value="PbH1"/>
</dbReference>
<keyword evidence="3" id="KW-1185">Reference proteome</keyword>
<accession>A0ABS7GJJ6</accession>
<dbReference type="EMBL" id="JAICCF010000005">
    <property type="protein sequence ID" value="MBW8687893.1"/>
    <property type="molecule type" value="Genomic_DNA"/>
</dbReference>
<reference evidence="2 3" key="1">
    <citation type="submission" date="2021-08" db="EMBL/GenBank/DDBJ databases">
        <title>The genome sequence of Chitinophaga sp. B61.</title>
        <authorList>
            <person name="Zhang X."/>
        </authorList>
    </citation>
    <scope>NUCLEOTIDE SEQUENCE [LARGE SCALE GENOMIC DNA]</scope>
    <source>
        <strain evidence="2 3">B61</strain>
    </source>
</reference>
<dbReference type="InterPro" id="IPR012334">
    <property type="entry name" value="Pectin_lyas_fold"/>
</dbReference>
<gene>
    <name evidence="2" type="ORF">K1Y79_26375</name>
</gene>
<evidence type="ECO:0000259" key="1">
    <source>
        <dbReference type="Pfam" id="PF13229"/>
    </source>
</evidence>
<dbReference type="Gene3D" id="2.160.20.10">
    <property type="entry name" value="Single-stranded right-handed beta-helix, Pectin lyase-like"/>
    <property type="match status" value="1"/>
</dbReference>
<dbReference type="Proteomes" id="UP000812961">
    <property type="component" value="Unassembled WGS sequence"/>
</dbReference>
<feature type="domain" description="Right handed beta helix" evidence="1">
    <location>
        <begin position="258"/>
        <end position="403"/>
    </location>
</feature>
<dbReference type="PROSITE" id="PS51257">
    <property type="entry name" value="PROKAR_LIPOPROTEIN"/>
    <property type="match status" value="1"/>
</dbReference>
<dbReference type="InterPro" id="IPR039448">
    <property type="entry name" value="Beta_helix"/>
</dbReference>
<dbReference type="SMART" id="SM00710">
    <property type="entry name" value="PbH1"/>
    <property type="match status" value="6"/>
</dbReference>
<dbReference type="InterPro" id="IPR011050">
    <property type="entry name" value="Pectin_lyase_fold/virulence"/>
</dbReference>
<dbReference type="SUPFAM" id="SSF51126">
    <property type="entry name" value="Pectin lyase-like"/>
    <property type="match status" value="1"/>
</dbReference>
<organism evidence="2 3">
    <name type="scientific">Chitinophaga rhizophila</name>
    <dbReference type="NCBI Taxonomy" id="2866212"/>
    <lineage>
        <taxon>Bacteria</taxon>
        <taxon>Pseudomonadati</taxon>
        <taxon>Bacteroidota</taxon>
        <taxon>Chitinophagia</taxon>
        <taxon>Chitinophagales</taxon>
        <taxon>Chitinophagaceae</taxon>
        <taxon>Chitinophaga</taxon>
    </lineage>
</organism>
<comment type="caution">
    <text evidence="2">The sequence shown here is derived from an EMBL/GenBank/DDBJ whole genome shotgun (WGS) entry which is preliminary data.</text>
</comment>
<name>A0ABS7GJJ6_9BACT</name>
<evidence type="ECO:0000313" key="2">
    <source>
        <dbReference type="EMBL" id="MBW8687893.1"/>
    </source>
</evidence>
<evidence type="ECO:0000313" key="3">
    <source>
        <dbReference type="Proteomes" id="UP000812961"/>
    </source>
</evidence>